<dbReference type="RefSeq" id="WP_137827296.1">
    <property type="nucleotide sequence ID" value="NZ_JBHTNE010000005.1"/>
</dbReference>
<reference evidence="1" key="2">
    <citation type="submission" date="2021-08" db="EMBL/GenBank/DDBJ databases">
        <authorList>
            <person name="Tani A."/>
            <person name="Ola A."/>
            <person name="Ogura Y."/>
            <person name="Katsura K."/>
            <person name="Hayashi T."/>
        </authorList>
    </citation>
    <scope>NUCLEOTIDE SEQUENCE</scope>
    <source>
        <strain evidence="1">DSM 14458</strain>
    </source>
</reference>
<sequence length="143" mass="15923">MTADPARSALSYFDLSGWPLARCQVPERVPDTEVEARIAAFDAILARNERFVLIFHGAEMPKDSPRFMRAYKAWFNATKATQKRLCAGAVRVEPDADRRKSMALKALSLMNKVFLPYPYAVVASDAEAQAQARMWLAETGSAP</sequence>
<accession>A0ABQ4UWT2</accession>
<evidence type="ECO:0000313" key="2">
    <source>
        <dbReference type="Proteomes" id="UP001055093"/>
    </source>
</evidence>
<proteinExistence type="predicted"/>
<evidence type="ECO:0008006" key="3">
    <source>
        <dbReference type="Google" id="ProtNLM"/>
    </source>
</evidence>
<gene>
    <name evidence="1" type="ORF">BGCPKDLD_3159</name>
</gene>
<keyword evidence="2" id="KW-1185">Reference proteome</keyword>
<comment type="caution">
    <text evidence="1">The sequence shown here is derived from an EMBL/GenBank/DDBJ whole genome shotgun (WGS) entry which is preliminary data.</text>
</comment>
<evidence type="ECO:0000313" key="1">
    <source>
        <dbReference type="EMBL" id="GJE76564.1"/>
    </source>
</evidence>
<reference evidence="1" key="1">
    <citation type="journal article" date="2021" name="Front. Microbiol.">
        <title>Comprehensive Comparative Genomics and Phenotyping of Methylobacterium Species.</title>
        <authorList>
            <person name="Alessa O."/>
            <person name="Ogura Y."/>
            <person name="Fujitani Y."/>
            <person name="Takami H."/>
            <person name="Hayashi T."/>
            <person name="Sahin N."/>
            <person name="Tani A."/>
        </authorList>
    </citation>
    <scope>NUCLEOTIDE SEQUENCE</scope>
    <source>
        <strain evidence="1">DSM 14458</strain>
    </source>
</reference>
<name>A0ABQ4UWT2_9HYPH</name>
<dbReference type="Proteomes" id="UP001055093">
    <property type="component" value="Unassembled WGS sequence"/>
</dbReference>
<organism evidence="1 2">
    <name type="scientific">Methylorubrum suomiense</name>
    <dbReference type="NCBI Taxonomy" id="144191"/>
    <lineage>
        <taxon>Bacteria</taxon>
        <taxon>Pseudomonadati</taxon>
        <taxon>Pseudomonadota</taxon>
        <taxon>Alphaproteobacteria</taxon>
        <taxon>Hyphomicrobiales</taxon>
        <taxon>Methylobacteriaceae</taxon>
        <taxon>Methylorubrum</taxon>
    </lineage>
</organism>
<dbReference type="EMBL" id="BPRE01000009">
    <property type="protein sequence ID" value="GJE76564.1"/>
    <property type="molecule type" value="Genomic_DNA"/>
</dbReference>
<protein>
    <recommendedName>
        <fullName evidence="3">STAS/SEC14 domain-containing protein</fullName>
    </recommendedName>
</protein>